<keyword evidence="2" id="KW-1185">Reference proteome</keyword>
<reference evidence="1 2" key="1">
    <citation type="submission" date="2013-12" db="EMBL/GenBank/DDBJ databases">
        <title>Annotation of the Mannheimia varigena USDA-ARS-USMARC-1296 complete genome.</title>
        <authorList>
            <person name="Harhay G.P."/>
            <person name="Clawson M.L."/>
            <person name="Murray R.W."/>
            <person name="Lubbers B.V."/>
            <person name="Heaton M.P."/>
            <person name="Chitko-Mckown C.G."/>
            <person name="Harhay D.M."/>
            <person name="Smith T.P.L."/>
        </authorList>
    </citation>
    <scope>NUCLEOTIDE SEQUENCE [LARGE SCALE GENOMIC DNA]</scope>
    <source>
        <strain evidence="1 2">USDA-ARS-USMARC-1296</strain>
    </source>
</reference>
<dbReference type="PATRIC" id="fig|1433287.3.peg.915"/>
<evidence type="ECO:0000313" key="1">
    <source>
        <dbReference type="EMBL" id="AHG75441.1"/>
    </source>
</evidence>
<organism evidence="1 2">
    <name type="scientific">Mannheimia varigena USDA-ARS-USMARC-1296</name>
    <dbReference type="NCBI Taxonomy" id="1433287"/>
    <lineage>
        <taxon>Bacteria</taxon>
        <taxon>Pseudomonadati</taxon>
        <taxon>Pseudomonadota</taxon>
        <taxon>Gammaproteobacteria</taxon>
        <taxon>Pasteurellales</taxon>
        <taxon>Pasteurellaceae</taxon>
        <taxon>Mannheimia</taxon>
    </lineage>
</organism>
<protein>
    <submittedName>
        <fullName evidence="1">Uncharacterized protein</fullName>
    </submittedName>
</protein>
<accession>W0QA67</accession>
<proteinExistence type="predicted"/>
<dbReference type="AlphaFoldDB" id="W0QA67"/>
<gene>
    <name evidence="1" type="ORF">X808_9180</name>
</gene>
<dbReference type="KEGG" id="mvi:X808_9180"/>
<dbReference type="EMBL" id="CP006943">
    <property type="protein sequence ID" value="AHG75441.1"/>
    <property type="molecule type" value="Genomic_DNA"/>
</dbReference>
<evidence type="ECO:0000313" key="2">
    <source>
        <dbReference type="Proteomes" id="UP000066995"/>
    </source>
</evidence>
<dbReference type="HOGENOM" id="CLU_201746_1_0_6"/>
<name>W0QA67_9PAST</name>
<sequence>MGAVVSSKLATLHELQTIYGLEDALDLIEVSSVDAYNHRDNK</sequence>
<dbReference type="Proteomes" id="UP000066995">
    <property type="component" value="Chromosome"/>
</dbReference>
<dbReference type="STRING" id="1433287.X808_9180"/>